<accession>A0A8H8X0T3</accession>
<proteinExistence type="predicted"/>
<dbReference type="AlphaFoldDB" id="A0A8H8X0T3"/>
<organism evidence="2 3">
    <name type="scientific">Methylobacterium indicum</name>
    <dbReference type="NCBI Taxonomy" id="1775910"/>
    <lineage>
        <taxon>Bacteria</taxon>
        <taxon>Pseudomonadati</taxon>
        <taxon>Pseudomonadota</taxon>
        <taxon>Alphaproteobacteria</taxon>
        <taxon>Hyphomicrobiales</taxon>
        <taxon>Methylobacteriaceae</taxon>
        <taxon>Methylobacterium</taxon>
    </lineage>
</organism>
<name>A0A8H8X0T3_9HYPH</name>
<sequence>MPIKAVVNTLDEVEETLRPHYVERDGRYVLGVDPVDGYELDNVRGLRTALGAERSTRSGLETRLREFEGIEAGTARAAMERLNEFGDLQPQDIRTRLATLERLERLNPETEAERLAQEKFNHAKSQLQGQFTTRETQLTTQIADLEGKLAAREKQVTKFFKTGQIKGELSKLNPLPEARDMLEMVADRDVRHREVDGNIILEVLDENGHPRIKDHLGTPFTLADYMTELREKRPALFQADGKSGLGTSETNRAPSGQAAGPQGNPFKPGASFSITQQMILMRTDPAKAARLQSEAGV</sequence>
<reference evidence="2" key="1">
    <citation type="submission" date="2020-11" db="EMBL/GenBank/DDBJ databases">
        <title>Complete genome sequence of a novel pathogenic Methylobacterium strain isolated from rice in Vietnam.</title>
        <authorList>
            <person name="Lai K."/>
            <person name="Okazaki S."/>
            <person name="Higashi K."/>
            <person name="Mori H."/>
            <person name="Toyoda A."/>
            <person name="Kurokawa K."/>
        </authorList>
    </citation>
    <scope>NUCLEOTIDE SEQUENCE</scope>
    <source>
        <strain evidence="2">VL1</strain>
        <plasmid evidence="2">pVL1_2</plasmid>
    </source>
</reference>
<gene>
    <name evidence="2" type="ORF">mvi_61940</name>
</gene>
<feature type="region of interest" description="Disordered" evidence="1">
    <location>
        <begin position="239"/>
        <end position="270"/>
    </location>
</feature>
<evidence type="ECO:0000256" key="1">
    <source>
        <dbReference type="SAM" id="MobiDB-lite"/>
    </source>
</evidence>
<dbReference type="KEGG" id="mind:mvi_61940"/>
<geneLocation type="plasmid" evidence="2 3">
    <name>pVL1_2</name>
</geneLocation>
<keyword evidence="2" id="KW-0614">Plasmid</keyword>
<evidence type="ECO:0000313" key="3">
    <source>
        <dbReference type="Proteomes" id="UP000663508"/>
    </source>
</evidence>
<protein>
    <submittedName>
        <fullName evidence="2">Uncharacterized protein</fullName>
    </submittedName>
</protein>
<dbReference type="Proteomes" id="UP000663508">
    <property type="component" value="Plasmid pVL1_2"/>
</dbReference>
<evidence type="ECO:0000313" key="2">
    <source>
        <dbReference type="EMBL" id="BCM87733.1"/>
    </source>
</evidence>
<dbReference type="EMBL" id="AP024147">
    <property type="protein sequence ID" value="BCM87733.1"/>
    <property type="molecule type" value="Genomic_DNA"/>
</dbReference>
<feature type="compositionally biased region" description="Polar residues" evidence="1">
    <location>
        <begin position="245"/>
        <end position="254"/>
    </location>
</feature>